<feature type="chain" id="PRO_5003604166" description="Carboxypeptidase Q" evidence="21">
    <location>
        <begin position="22"/>
        <end position="465"/>
    </location>
</feature>
<dbReference type="RefSeq" id="WP_015693240.1">
    <property type="nucleotide sequence ID" value="NC_016940.1"/>
</dbReference>
<evidence type="ECO:0000256" key="5">
    <source>
        <dbReference type="ARBA" id="ARBA00014116"/>
    </source>
</evidence>
<evidence type="ECO:0000256" key="9">
    <source>
        <dbReference type="ARBA" id="ARBA00022723"/>
    </source>
</evidence>
<dbReference type="InterPro" id="IPR007484">
    <property type="entry name" value="Peptidase_M28"/>
</dbReference>
<keyword evidence="15" id="KW-0482">Metalloprotease</keyword>
<dbReference type="Pfam" id="PF04389">
    <property type="entry name" value="Peptidase_M28"/>
    <property type="match status" value="1"/>
</dbReference>
<evidence type="ECO:0000256" key="2">
    <source>
        <dbReference type="ARBA" id="ARBA00004371"/>
    </source>
</evidence>
<dbReference type="AlphaFoldDB" id="H6LAP4"/>
<evidence type="ECO:0000256" key="10">
    <source>
        <dbReference type="ARBA" id="ARBA00022729"/>
    </source>
</evidence>
<dbReference type="KEGG" id="sgn:SGRA_2909"/>
<keyword evidence="7" id="KW-0121">Carboxypeptidase</keyword>
<evidence type="ECO:0000256" key="16">
    <source>
        <dbReference type="ARBA" id="ARBA00023145"/>
    </source>
</evidence>
<dbReference type="GO" id="GO:0004180">
    <property type="term" value="F:carboxypeptidase activity"/>
    <property type="evidence" value="ECO:0007669"/>
    <property type="project" value="UniProtKB-KW"/>
</dbReference>
<organism evidence="23 24">
    <name type="scientific">Saprospira grandis (strain Lewin)</name>
    <dbReference type="NCBI Taxonomy" id="984262"/>
    <lineage>
        <taxon>Bacteria</taxon>
        <taxon>Pseudomonadati</taxon>
        <taxon>Bacteroidota</taxon>
        <taxon>Saprospiria</taxon>
        <taxon>Saprospirales</taxon>
        <taxon>Saprospiraceae</taxon>
        <taxon>Saprospira</taxon>
    </lineage>
</organism>
<evidence type="ECO:0000256" key="4">
    <source>
        <dbReference type="ARBA" id="ARBA00004613"/>
    </source>
</evidence>
<dbReference type="HOGENOM" id="CLU_033697_1_1_10"/>
<evidence type="ECO:0000256" key="3">
    <source>
        <dbReference type="ARBA" id="ARBA00004555"/>
    </source>
</evidence>
<comment type="subcellular location">
    <subcellularLocation>
        <location evidence="1">Endoplasmic reticulum</location>
    </subcellularLocation>
    <subcellularLocation>
        <location evidence="3">Golgi apparatus</location>
    </subcellularLocation>
    <subcellularLocation>
        <location evidence="2">Lysosome</location>
    </subcellularLocation>
    <subcellularLocation>
        <location evidence="4">Secreted</location>
    </subcellularLocation>
</comment>
<evidence type="ECO:0000256" key="7">
    <source>
        <dbReference type="ARBA" id="ARBA00022645"/>
    </source>
</evidence>
<dbReference type="STRING" id="984262.SGRA_2909"/>
<evidence type="ECO:0000256" key="8">
    <source>
        <dbReference type="ARBA" id="ARBA00022670"/>
    </source>
</evidence>
<keyword evidence="9" id="KW-0479">Metal-binding</keyword>
<keyword evidence="10 21" id="KW-0732">Signal</keyword>
<evidence type="ECO:0000313" key="23">
    <source>
        <dbReference type="EMBL" id="AFC25637.1"/>
    </source>
</evidence>
<evidence type="ECO:0000256" key="21">
    <source>
        <dbReference type="SAM" id="SignalP"/>
    </source>
</evidence>
<evidence type="ECO:0000256" key="1">
    <source>
        <dbReference type="ARBA" id="ARBA00004240"/>
    </source>
</evidence>
<dbReference type="InterPro" id="IPR039866">
    <property type="entry name" value="CPQ"/>
</dbReference>
<feature type="domain" description="Peptidase M28" evidence="22">
    <location>
        <begin position="263"/>
        <end position="452"/>
    </location>
</feature>
<keyword evidence="18" id="KW-0458">Lysosome</keyword>
<keyword evidence="6" id="KW-0964">Secreted</keyword>
<dbReference type="Proteomes" id="UP000007519">
    <property type="component" value="Chromosome"/>
</dbReference>
<keyword evidence="24" id="KW-1185">Reference proteome</keyword>
<proteinExistence type="predicted"/>
<dbReference type="SUPFAM" id="SSF53187">
    <property type="entry name" value="Zn-dependent exopeptidases"/>
    <property type="match status" value="1"/>
</dbReference>
<dbReference type="GO" id="GO:0070573">
    <property type="term" value="F:metallodipeptidase activity"/>
    <property type="evidence" value="ECO:0007669"/>
    <property type="project" value="InterPro"/>
</dbReference>
<dbReference type="PANTHER" id="PTHR12053:SF3">
    <property type="entry name" value="CARBOXYPEPTIDASE Q"/>
    <property type="match status" value="1"/>
</dbReference>
<sequence>MRSLFALLVCSLFLSGPKAFGQSGDEEVEQVAKFFDHVLTEGQCYPWLHYLCKEVGHRVAGSAAGAAAVEYSQQILDSIGCDKVWTQEVEVRHWSRGSIEKCKVVQSNTLGDLELSVVALGYSAPTPNLGLKAEVIEVKSLDELRKLPSSQVKGKFVFFNGPMDPKKINTFHAYGAAGSQRTSGPRVAAQKGAVGALVRSLTLKNDDVPHSGVTIFKQEKPIPAAALGIQSADKLSALLAQEPKAKVLLELNCQDLGKRKTYNVIGEIKGSVYPDEIIVVGGHLDSWDLGEGAHDDGAGCVHAMQVLHSFKALGIRPKHTIRCVLFANEESGLAGGRKYAAEAERKGEKHIAAIESDGGGHAPRGFAMDALPHVLKPAYAKAQNWRSLVAPYGFYELTTGGSGADISPLKKLGVVLFGFRPDSQRYFDYHHSRTDVFENVHRRELELGAAGIAAWVYLIDKYGLQ</sequence>
<keyword evidence="13" id="KW-0862">Zinc</keyword>
<dbReference type="eggNOG" id="COG2234">
    <property type="taxonomic scope" value="Bacteria"/>
</dbReference>
<dbReference type="GO" id="GO:0005764">
    <property type="term" value="C:lysosome"/>
    <property type="evidence" value="ECO:0007669"/>
    <property type="project" value="UniProtKB-SubCell"/>
</dbReference>
<evidence type="ECO:0000256" key="17">
    <source>
        <dbReference type="ARBA" id="ARBA00023180"/>
    </source>
</evidence>
<keyword evidence="8" id="KW-0645">Protease</keyword>
<dbReference type="GO" id="GO:0046872">
    <property type="term" value="F:metal ion binding"/>
    <property type="evidence" value="ECO:0007669"/>
    <property type="project" value="UniProtKB-KW"/>
</dbReference>
<evidence type="ECO:0000256" key="15">
    <source>
        <dbReference type="ARBA" id="ARBA00023049"/>
    </source>
</evidence>
<evidence type="ECO:0000256" key="13">
    <source>
        <dbReference type="ARBA" id="ARBA00022833"/>
    </source>
</evidence>
<keyword evidence="12" id="KW-0256">Endoplasmic reticulum</keyword>
<evidence type="ECO:0000256" key="20">
    <source>
        <dbReference type="ARBA" id="ARBA00033328"/>
    </source>
</evidence>
<evidence type="ECO:0000256" key="14">
    <source>
        <dbReference type="ARBA" id="ARBA00023034"/>
    </source>
</evidence>
<dbReference type="Gene3D" id="3.50.30.30">
    <property type="match status" value="1"/>
</dbReference>
<keyword evidence="14" id="KW-0333">Golgi apparatus</keyword>
<feature type="signal peptide" evidence="21">
    <location>
        <begin position="1"/>
        <end position="21"/>
    </location>
</feature>
<keyword evidence="11" id="KW-0378">Hydrolase</keyword>
<keyword evidence="17" id="KW-0325">Glycoprotein</keyword>
<comment type="subunit">
    <text evidence="19">Homodimer. The monomeric form is inactive while the homodimer is active.</text>
</comment>
<evidence type="ECO:0000313" key="24">
    <source>
        <dbReference type="Proteomes" id="UP000007519"/>
    </source>
</evidence>
<dbReference type="OrthoDB" id="9769665at2"/>
<dbReference type="PANTHER" id="PTHR12053">
    <property type="entry name" value="PROTEASE FAMILY M28 PLASMA GLUTAMATE CARBOXYPEPTIDASE-RELATED"/>
    <property type="match status" value="1"/>
</dbReference>
<gene>
    <name evidence="23" type="ordered locus">SGRA_2909</name>
</gene>
<dbReference type="GO" id="GO:0005576">
    <property type="term" value="C:extracellular region"/>
    <property type="evidence" value="ECO:0007669"/>
    <property type="project" value="UniProtKB-SubCell"/>
</dbReference>
<keyword evidence="16" id="KW-0865">Zymogen</keyword>
<evidence type="ECO:0000259" key="22">
    <source>
        <dbReference type="Pfam" id="PF04389"/>
    </source>
</evidence>
<evidence type="ECO:0000256" key="19">
    <source>
        <dbReference type="ARBA" id="ARBA00025833"/>
    </source>
</evidence>
<evidence type="ECO:0000256" key="12">
    <source>
        <dbReference type="ARBA" id="ARBA00022824"/>
    </source>
</evidence>
<accession>H6LAP4</accession>
<protein>
    <recommendedName>
        <fullName evidence="5">Carboxypeptidase Q</fullName>
    </recommendedName>
    <alternativeName>
        <fullName evidence="20">Plasma glutamate carboxypeptidase</fullName>
    </alternativeName>
</protein>
<evidence type="ECO:0000256" key="6">
    <source>
        <dbReference type="ARBA" id="ARBA00022525"/>
    </source>
</evidence>
<dbReference type="Gene3D" id="3.40.630.10">
    <property type="entry name" value="Zn peptidases"/>
    <property type="match status" value="1"/>
</dbReference>
<evidence type="ECO:0000256" key="18">
    <source>
        <dbReference type="ARBA" id="ARBA00023228"/>
    </source>
</evidence>
<evidence type="ECO:0000256" key="11">
    <source>
        <dbReference type="ARBA" id="ARBA00022801"/>
    </source>
</evidence>
<dbReference type="EMBL" id="CP002831">
    <property type="protein sequence ID" value="AFC25637.1"/>
    <property type="molecule type" value="Genomic_DNA"/>
</dbReference>
<reference evidence="23 24" key="1">
    <citation type="journal article" date="2012" name="Stand. Genomic Sci.">
        <title>Complete genome sequencing and analysis of Saprospira grandis str. Lewin, a predatory marine bacterium.</title>
        <authorList>
            <person name="Saw J.H."/>
            <person name="Yuryev A."/>
            <person name="Kanbe M."/>
            <person name="Hou S."/>
            <person name="Young A.G."/>
            <person name="Aizawa S."/>
            <person name="Alam M."/>
        </authorList>
    </citation>
    <scope>NUCLEOTIDE SEQUENCE [LARGE SCALE GENOMIC DNA]</scope>
    <source>
        <strain evidence="23 24">Lewin</strain>
    </source>
</reference>
<name>H6LAP4_SAPGL</name>
<dbReference type="GO" id="GO:0006508">
    <property type="term" value="P:proteolysis"/>
    <property type="evidence" value="ECO:0007669"/>
    <property type="project" value="UniProtKB-KW"/>
</dbReference>